<dbReference type="Proteomes" id="UP000009231">
    <property type="component" value="Chromosome"/>
</dbReference>
<proteinExistence type="predicted"/>
<gene>
    <name evidence="1" type="ordered locus">MSWAN_1770</name>
</gene>
<dbReference type="OrthoDB" id="28720at2157"/>
<dbReference type="InterPro" id="IPR036610">
    <property type="entry name" value="PEBP-like_sf"/>
</dbReference>
<reference evidence="1 2" key="1">
    <citation type="journal article" date="2014" name="Int. J. Syst. Evol. Microbiol.">
        <title>Methanobacterium paludis sp. nov. and a novel strain of Methanobacterium lacus isolated from northern peatlands.</title>
        <authorList>
            <person name="Cadillo-Quiroz H."/>
            <person name="Brauer S.L."/>
            <person name="Goodson N."/>
            <person name="Yavitt J.B."/>
            <person name="Zinder S.H."/>
        </authorList>
    </citation>
    <scope>NUCLEOTIDE SEQUENCE [LARGE SCALE GENOMIC DNA]</scope>
    <source>
        <strain evidence="2">DSM 25820 / JCM 18151 / SWAN1</strain>
    </source>
</reference>
<dbReference type="Pfam" id="PF01161">
    <property type="entry name" value="PBP"/>
    <property type="match status" value="1"/>
</dbReference>
<protein>
    <submittedName>
        <fullName evidence="1">YbhB YbcL family protein</fullName>
    </submittedName>
</protein>
<dbReference type="RefSeq" id="WP_013826280.1">
    <property type="nucleotide sequence ID" value="NC_015574.1"/>
</dbReference>
<dbReference type="GeneID" id="10669280"/>
<dbReference type="AlphaFoldDB" id="F6D3X9"/>
<dbReference type="EMBL" id="CP002772">
    <property type="protein sequence ID" value="AEG18781.1"/>
    <property type="molecule type" value="Genomic_DNA"/>
</dbReference>
<evidence type="ECO:0000313" key="2">
    <source>
        <dbReference type="Proteomes" id="UP000009231"/>
    </source>
</evidence>
<evidence type="ECO:0000313" key="1">
    <source>
        <dbReference type="EMBL" id="AEG18781.1"/>
    </source>
</evidence>
<sequence length="152" mass="16638">MVIKVKSTVFGEGNPIPKRYTCDGLNVSPPLEMSGVQESAKSLAIICEDPDAPSGVWTHWVIFNIPPESKTLPEGVEMDELLEDGSKQGLNDSGMVGYSGPCPPGGTHRYYFRVYALDSKLDLPPRISKQELLNAMEGHVLDKGQLMGLYSR</sequence>
<dbReference type="SUPFAM" id="SSF49777">
    <property type="entry name" value="PEBP-like"/>
    <property type="match status" value="1"/>
</dbReference>
<dbReference type="InterPro" id="IPR005247">
    <property type="entry name" value="YbhB_YbcL/LppC-like"/>
</dbReference>
<dbReference type="Gene3D" id="3.90.280.10">
    <property type="entry name" value="PEBP-like"/>
    <property type="match status" value="1"/>
</dbReference>
<name>F6D3X9_METPW</name>
<accession>F6D3X9</accession>
<dbReference type="HOGENOM" id="CLU_083918_3_2_2"/>
<dbReference type="CDD" id="cd00865">
    <property type="entry name" value="PEBP_bact_arch"/>
    <property type="match status" value="1"/>
</dbReference>
<organism evidence="1 2">
    <name type="scientific">Methanobacterium paludis (strain DSM 25820 / JCM 18151 / SWAN1)</name>
    <dbReference type="NCBI Taxonomy" id="868131"/>
    <lineage>
        <taxon>Archaea</taxon>
        <taxon>Methanobacteriati</taxon>
        <taxon>Methanobacteriota</taxon>
        <taxon>Methanomada group</taxon>
        <taxon>Methanobacteria</taxon>
        <taxon>Methanobacteriales</taxon>
        <taxon>Methanobacteriaceae</taxon>
        <taxon>Methanobacterium</taxon>
    </lineage>
</organism>
<dbReference type="InterPro" id="IPR008914">
    <property type="entry name" value="PEBP"/>
</dbReference>
<keyword evidence="2" id="KW-1185">Reference proteome</keyword>
<dbReference type="eggNOG" id="arCOG04702">
    <property type="taxonomic scope" value="Archaea"/>
</dbReference>
<dbReference type="PANTHER" id="PTHR30289">
    <property type="entry name" value="UNCHARACTERIZED PROTEIN YBCL-RELATED"/>
    <property type="match status" value="1"/>
</dbReference>
<dbReference type="STRING" id="868131.MSWAN_1770"/>
<dbReference type="KEGG" id="mew:MSWAN_1770"/>
<dbReference type="PANTHER" id="PTHR30289:SF1">
    <property type="entry name" value="PEBP (PHOSPHATIDYLETHANOLAMINE-BINDING PROTEIN) FAMILY PROTEIN"/>
    <property type="match status" value="1"/>
</dbReference>
<dbReference type="NCBIfam" id="TIGR00481">
    <property type="entry name" value="YbhB/YbcL family Raf kinase inhibitor-like protein"/>
    <property type="match status" value="1"/>
</dbReference>